<evidence type="ECO:0000259" key="19">
    <source>
        <dbReference type="Pfam" id="PF02896"/>
    </source>
</evidence>
<evidence type="ECO:0000256" key="13">
    <source>
        <dbReference type="PIRSR" id="PIRSR000853-1"/>
    </source>
</evidence>
<dbReference type="GO" id="GO:0046872">
    <property type="term" value="F:metal ion binding"/>
    <property type="evidence" value="ECO:0007669"/>
    <property type="project" value="UniProtKB-KW"/>
</dbReference>
<keyword evidence="21" id="KW-1185">Reference proteome</keyword>
<reference evidence="20 21" key="1">
    <citation type="submission" date="2012-04" db="EMBL/GenBank/DDBJ databases">
        <title>The Genome Sequence of Afipia broomeae ATCC 49717.</title>
        <authorList>
            <consortium name="The Broad Institute Genome Sequencing Platform"/>
            <person name="Earl A."/>
            <person name="Ward D."/>
            <person name="Feldgarden M."/>
            <person name="Gevers D."/>
            <person name="Huys G."/>
            <person name="Walker B."/>
            <person name="Young S.K."/>
            <person name="Zeng Q."/>
            <person name="Gargeya S."/>
            <person name="Fitzgerald M."/>
            <person name="Haas B."/>
            <person name="Abouelleil A."/>
            <person name="Alvarado L."/>
            <person name="Arachchi H.M."/>
            <person name="Berlin A."/>
            <person name="Chapman S.B."/>
            <person name="Goldberg J."/>
            <person name="Griggs A."/>
            <person name="Gujja S."/>
            <person name="Hansen M."/>
            <person name="Howarth C."/>
            <person name="Imamovic A."/>
            <person name="Larimer J."/>
            <person name="McCowen C."/>
            <person name="Montmayeur A."/>
            <person name="Murphy C."/>
            <person name="Neiman D."/>
            <person name="Pearson M."/>
            <person name="Priest M."/>
            <person name="Roberts A."/>
            <person name="Saif S."/>
            <person name="Shea T."/>
            <person name="Sisk P."/>
            <person name="Sykes S."/>
            <person name="Wortman J."/>
            <person name="Nusbaum C."/>
            <person name="Birren B."/>
        </authorList>
    </citation>
    <scope>NUCLEOTIDE SEQUENCE [LARGE SCALE GENOMIC DNA]</scope>
    <source>
        <strain evidence="20 21">ATCC 49717</strain>
    </source>
</reference>
<accession>K8PKH8</accession>
<name>K8PKH8_9BRAD</name>
<dbReference type="eggNOG" id="COG0574">
    <property type="taxonomic scope" value="Bacteria"/>
</dbReference>
<dbReference type="NCBIfam" id="TIGR01828">
    <property type="entry name" value="pyru_phos_dikin"/>
    <property type="match status" value="1"/>
</dbReference>
<dbReference type="InterPro" id="IPR002192">
    <property type="entry name" value="PPDK_AMP/ATP-bd"/>
</dbReference>
<evidence type="ECO:0000256" key="8">
    <source>
        <dbReference type="ARBA" id="ARBA00022741"/>
    </source>
</evidence>
<evidence type="ECO:0000256" key="6">
    <source>
        <dbReference type="ARBA" id="ARBA00022679"/>
    </source>
</evidence>
<evidence type="ECO:0000256" key="15">
    <source>
        <dbReference type="PIRSR" id="PIRSR000853-3"/>
    </source>
</evidence>
<dbReference type="PATRIC" id="fig|883078.3.peg.351"/>
<evidence type="ECO:0000256" key="12">
    <source>
        <dbReference type="ARBA" id="ARBA00032883"/>
    </source>
</evidence>
<comment type="cofactor">
    <cofactor evidence="1 15">
        <name>Mg(2+)</name>
        <dbReference type="ChEBI" id="CHEBI:18420"/>
    </cofactor>
</comment>
<dbReference type="SUPFAM" id="SSF56059">
    <property type="entry name" value="Glutathione synthetase ATP-binding domain-like"/>
    <property type="match status" value="1"/>
</dbReference>
<evidence type="ECO:0000256" key="10">
    <source>
        <dbReference type="ARBA" id="ARBA00022840"/>
    </source>
</evidence>
<feature type="binding site" evidence="14">
    <location>
        <position position="852"/>
    </location>
    <ligand>
        <name>substrate</name>
    </ligand>
</feature>
<keyword evidence="6" id="KW-0808">Transferase</keyword>
<proteinExistence type="inferred from homology"/>
<dbReference type="EC" id="2.7.9.1" evidence="4"/>
<dbReference type="SUPFAM" id="SSF52009">
    <property type="entry name" value="Phosphohistidine domain"/>
    <property type="match status" value="1"/>
</dbReference>
<dbReference type="Pfam" id="PF02896">
    <property type="entry name" value="PEP-utilizers_C"/>
    <property type="match status" value="1"/>
</dbReference>
<feature type="domain" description="Pyruvate phosphate dikinase AMP/ATP-binding" evidence="18">
    <location>
        <begin position="130"/>
        <end position="434"/>
    </location>
</feature>
<sequence>MQRLEAMAKASSKKSAAKSSPKSVSKSKPAAKVKPAAAKPAGKAAAKAAAKTSAPAVKKIAKPAAKQTVQAGKWVYTFGDGRAEGKAGMRDLLGGKGANLAEMANLGLPVPPGFTIPTSVCTYFYANDKTYPKDLKAQVEKALVTVGKIAGKTFGDAKNPLLVSVRSGGRASMPGMMDTVLNLGMNDTTVEALAELSGDRRFAYDSYRRFITMYSDVVLGFEHHHFEDILDTYKDSKGYSLDTELTADDWVDLVGKYKDAVARETGADFPQDPHAQLWGAIGAVFSSWMNARAVTYRRLHDIPESWGTAVNIQSMVFGNMGDTSATGVAFTRNPSTGEKRLYGEFLINAQGEDVVAGIRTPQDITEYARKESGSDKASMEVAMPDAFKELTRIYTLLEKHYRDMQDMEFTVEQGKLWMLQTRNGKRTAKAALRIAVDLANEGLITKKDAITRIDPASLDQLLHPTIDPVAKRDVIATGLPASPGAAAGEIVFSSDEAAKLQADGRKVILVRVETSPEDIHGMHAAEGILTTRGGMTSHAAVVARGMGKPCVSGVGTIRVDYGRGIMTIGNRSFKAGDVITIDGSLGQVLAGRMPMIEPELSGDFTTLMGWADQVRKLKVRTNADTPADARTALKFGTEGIGLCRTEHMFFEETRIRTVREMILAEDEGSRRAALAKLLPMQRADFVDLFEIMKGLPVTIRLLDPPLHEFLPHSQSEIEEVARAMNTDARKIADRARELAEFNPMLGFRGCRLAIAYPEIAEMQARAIFEAAVEAGKRTGKPVGLEVMVPLIATRAEFDITKARIDATAAAVMKETGVKLNYQTGTMIELPRACLLAGEIAKTAEFFSFGTNDLTQTTYGISRDDAASFLGTYVARGILEIDPFISVDRDGVGELVKIGVQRGRKTRPGLKMGICGEHGGDPASITFCHETGLDYVSCSPYRVPIARLAAAQAALGKAVASQA</sequence>
<evidence type="ECO:0000256" key="11">
    <source>
        <dbReference type="ARBA" id="ARBA00022842"/>
    </source>
</evidence>
<dbReference type="InterPro" id="IPR010121">
    <property type="entry name" value="Pyruvate_phosphate_dikinase"/>
</dbReference>
<comment type="function">
    <text evidence="2">Catalyzes the reversible phosphorylation of pyruvate and phosphate.</text>
</comment>
<dbReference type="Pfam" id="PF01326">
    <property type="entry name" value="PPDK_N"/>
    <property type="match status" value="2"/>
</dbReference>
<dbReference type="PIRSF" id="PIRSF000853">
    <property type="entry name" value="PPDK"/>
    <property type="match status" value="1"/>
</dbReference>
<comment type="similarity">
    <text evidence="3">Belongs to the PEP-utilizing enzyme family.</text>
</comment>
<gene>
    <name evidence="20" type="ORF">HMPREF9695_00336</name>
</gene>
<keyword evidence="7 15" id="KW-0479">Metal-binding</keyword>
<feature type="domain" description="PEP-utilising enzyme C-terminal" evidence="19">
    <location>
        <begin position="601"/>
        <end position="952"/>
    </location>
</feature>
<keyword evidence="9 20" id="KW-0418">Kinase</keyword>
<keyword evidence="8" id="KW-0547">Nucleotide-binding</keyword>
<dbReference type="Gene3D" id="3.20.20.60">
    <property type="entry name" value="Phosphoenolpyruvate-binding domains"/>
    <property type="match status" value="1"/>
</dbReference>
<dbReference type="Gene3D" id="3.30.1490.20">
    <property type="entry name" value="ATP-grasp fold, A domain"/>
    <property type="match status" value="1"/>
</dbReference>
<evidence type="ECO:0000256" key="1">
    <source>
        <dbReference type="ARBA" id="ARBA00001946"/>
    </source>
</evidence>
<keyword evidence="10" id="KW-0067">ATP-binding</keyword>
<dbReference type="InterPro" id="IPR023151">
    <property type="entry name" value="PEP_util_CS"/>
</dbReference>
<dbReference type="EMBL" id="AGWX01000001">
    <property type="protein sequence ID" value="EKS41244.1"/>
    <property type="molecule type" value="Genomic_DNA"/>
</dbReference>
<evidence type="ECO:0000256" key="3">
    <source>
        <dbReference type="ARBA" id="ARBA00007837"/>
    </source>
</evidence>
<keyword evidence="11 15" id="KW-0460">Magnesium</keyword>
<evidence type="ECO:0000259" key="17">
    <source>
        <dbReference type="Pfam" id="PF00391"/>
    </source>
</evidence>
<dbReference type="Gene3D" id="3.50.30.10">
    <property type="entry name" value="Phosphohistidine domain"/>
    <property type="match status" value="1"/>
</dbReference>
<dbReference type="GO" id="GO:0016301">
    <property type="term" value="F:kinase activity"/>
    <property type="evidence" value="ECO:0007669"/>
    <property type="project" value="UniProtKB-KW"/>
</dbReference>
<dbReference type="PROSITE" id="PS00370">
    <property type="entry name" value="PEP_ENZYMES_PHOS_SITE"/>
    <property type="match status" value="1"/>
</dbReference>
<evidence type="ECO:0000256" key="2">
    <source>
        <dbReference type="ARBA" id="ARBA00003144"/>
    </source>
</evidence>
<feature type="binding site" evidence="14">
    <location>
        <position position="851"/>
    </location>
    <ligand>
        <name>substrate</name>
    </ligand>
</feature>
<evidence type="ECO:0000256" key="5">
    <source>
        <dbReference type="ARBA" id="ARBA00020138"/>
    </source>
</evidence>
<evidence type="ECO:0000259" key="18">
    <source>
        <dbReference type="Pfam" id="PF01326"/>
    </source>
</evidence>
<feature type="domain" description="PEP-utilising enzyme mobile" evidence="17">
    <location>
        <begin position="506"/>
        <end position="586"/>
    </location>
</feature>
<dbReference type="InterPro" id="IPR036637">
    <property type="entry name" value="Phosphohistidine_dom_sf"/>
</dbReference>
<dbReference type="InterPro" id="IPR015813">
    <property type="entry name" value="Pyrv/PenolPyrv_kinase-like_dom"/>
</dbReference>
<evidence type="ECO:0000256" key="14">
    <source>
        <dbReference type="PIRSR" id="PIRSR000853-2"/>
    </source>
</evidence>
<protein>
    <recommendedName>
        <fullName evidence="5">Pyruvate, phosphate dikinase</fullName>
        <ecNumber evidence="4">2.7.9.1</ecNumber>
    </recommendedName>
    <alternativeName>
        <fullName evidence="12">Pyruvate, orthophosphate dikinase</fullName>
    </alternativeName>
</protein>
<organism evidence="20 21">
    <name type="scientific">Afipia broomeae ATCC 49717</name>
    <dbReference type="NCBI Taxonomy" id="883078"/>
    <lineage>
        <taxon>Bacteria</taxon>
        <taxon>Pseudomonadati</taxon>
        <taxon>Pseudomonadota</taxon>
        <taxon>Alphaproteobacteria</taxon>
        <taxon>Hyphomicrobiales</taxon>
        <taxon>Nitrobacteraceae</taxon>
        <taxon>Afipia</taxon>
    </lineage>
</organism>
<dbReference type="InterPro" id="IPR040442">
    <property type="entry name" value="Pyrv_kinase-like_dom_sf"/>
</dbReference>
<dbReference type="GO" id="GO:0050242">
    <property type="term" value="F:pyruvate, phosphate dikinase activity"/>
    <property type="evidence" value="ECO:0007669"/>
    <property type="project" value="UniProtKB-EC"/>
</dbReference>
<evidence type="ECO:0000313" key="21">
    <source>
        <dbReference type="Proteomes" id="UP000001096"/>
    </source>
</evidence>
<feature type="domain" description="Pyruvate phosphate dikinase AMP/ATP-binding" evidence="18">
    <location>
        <begin position="91"/>
        <end position="128"/>
    </location>
</feature>
<dbReference type="InterPro" id="IPR000121">
    <property type="entry name" value="PEP_util_C"/>
</dbReference>
<feature type="active site" description="Proton donor" evidence="13">
    <location>
        <position position="914"/>
    </location>
</feature>
<dbReference type="NCBIfam" id="NF004531">
    <property type="entry name" value="PRK05878.1"/>
    <property type="match status" value="1"/>
</dbReference>
<evidence type="ECO:0000256" key="4">
    <source>
        <dbReference type="ARBA" id="ARBA00011994"/>
    </source>
</evidence>
<dbReference type="Proteomes" id="UP000001096">
    <property type="component" value="Unassembled WGS sequence"/>
</dbReference>
<feature type="binding site" evidence="15">
    <location>
        <position position="852"/>
    </location>
    <ligand>
        <name>Mg(2+)</name>
        <dbReference type="ChEBI" id="CHEBI:18420"/>
    </ligand>
</feature>
<dbReference type="HOGENOM" id="CLU_015345_0_2_5"/>
<dbReference type="Gene3D" id="1.10.189.10">
    <property type="entry name" value="Pyruvate Phosphate Dikinase, domain 2"/>
    <property type="match status" value="1"/>
</dbReference>
<feature type="binding site" evidence="14">
    <location>
        <position position="828"/>
    </location>
    <ligand>
        <name>substrate</name>
    </ligand>
</feature>
<dbReference type="GO" id="GO:0005524">
    <property type="term" value="F:ATP binding"/>
    <property type="evidence" value="ECO:0007669"/>
    <property type="project" value="UniProtKB-KW"/>
</dbReference>
<feature type="binding site" evidence="15">
    <location>
        <position position="828"/>
    </location>
    <ligand>
        <name>Mg(2+)</name>
        <dbReference type="ChEBI" id="CHEBI:18420"/>
    </ligand>
</feature>
<feature type="binding site" evidence="14">
    <location>
        <position position="850"/>
    </location>
    <ligand>
        <name>substrate</name>
    </ligand>
</feature>
<dbReference type="Gene3D" id="3.30.470.20">
    <property type="entry name" value="ATP-grasp fold, B domain"/>
    <property type="match status" value="1"/>
</dbReference>
<evidence type="ECO:0000313" key="20">
    <source>
        <dbReference type="EMBL" id="EKS41244.1"/>
    </source>
</evidence>
<dbReference type="Pfam" id="PF00391">
    <property type="entry name" value="PEP-utilizers"/>
    <property type="match status" value="1"/>
</dbReference>
<feature type="compositionally biased region" description="Low complexity" evidence="16">
    <location>
        <begin position="17"/>
        <end position="45"/>
    </location>
</feature>
<evidence type="ECO:0000256" key="9">
    <source>
        <dbReference type="ARBA" id="ARBA00022777"/>
    </source>
</evidence>
<feature type="region of interest" description="Disordered" evidence="16">
    <location>
        <begin position="1"/>
        <end position="45"/>
    </location>
</feature>
<feature type="binding site" evidence="14">
    <location>
        <position position="700"/>
    </location>
    <ligand>
        <name>substrate</name>
    </ligand>
</feature>
<feature type="active site" description="Tele-phosphohistidine intermediate" evidence="13">
    <location>
        <position position="538"/>
    </location>
</feature>
<dbReference type="RefSeq" id="WP_006019043.1">
    <property type="nucleotide sequence ID" value="NZ_KB375282.1"/>
</dbReference>
<feature type="binding site" evidence="14">
    <location>
        <position position="849"/>
    </location>
    <ligand>
        <name>substrate</name>
    </ligand>
</feature>
<dbReference type="PANTHER" id="PTHR22931:SF9">
    <property type="entry name" value="PYRUVATE, PHOSPHATE DIKINASE 1, CHLOROPLASTIC"/>
    <property type="match status" value="1"/>
</dbReference>
<dbReference type="PANTHER" id="PTHR22931">
    <property type="entry name" value="PHOSPHOENOLPYRUVATE DIKINASE-RELATED"/>
    <property type="match status" value="1"/>
</dbReference>
<evidence type="ECO:0000256" key="7">
    <source>
        <dbReference type="ARBA" id="ARBA00022723"/>
    </source>
</evidence>
<dbReference type="Gene3D" id="1.20.80.30">
    <property type="match status" value="1"/>
</dbReference>
<dbReference type="PROSITE" id="PS00742">
    <property type="entry name" value="PEP_ENZYMES_2"/>
    <property type="match status" value="1"/>
</dbReference>
<dbReference type="SUPFAM" id="SSF51621">
    <property type="entry name" value="Phosphoenolpyruvate/pyruvate domain"/>
    <property type="match status" value="1"/>
</dbReference>
<dbReference type="InterPro" id="IPR018274">
    <property type="entry name" value="PEP_util_AS"/>
</dbReference>
<dbReference type="eggNOG" id="COG1080">
    <property type="taxonomic scope" value="Bacteria"/>
</dbReference>
<keyword evidence="20" id="KW-0670">Pyruvate</keyword>
<comment type="caution">
    <text evidence="20">The sequence shown here is derived from an EMBL/GenBank/DDBJ whole genome shotgun (WGS) entry which is preliminary data.</text>
</comment>
<dbReference type="InterPro" id="IPR008279">
    <property type="entry name" value="PEP-util_enz_mobile_dom"/>
</dbReference>
<feature type="binding site" evidence="14">
    <location>
        <position position="644"/>
    </location>
    <ligand>
        <name>substrate</name>
    </ligand>
</feature>
<dbReference type="AlphaFoldDB" id="K8PKH8"/>
<evidence type="ECO:0000256" key="16">
    <source>
        <dbReference type="SAM" id="MobiDB-lite"/>
    </source>
</evidence>
<dbReference type="InterPro" id="IPR013815">
    <property type="entry name" value="ATP_grasp_subdomain_1"/>
</dbReference>